<dbReference type="GO" id="GO:0005886">
    <property type="term" value="C:plasma membrane"/>
    <property type="evidence" value="ECO:0007669"/>
    <property type="project" value="UniProtKB-SubCell"/>
</dbReference>
<dbReference type="STRING" id="150146.SAMN05443667_10171"/>
<keyword evidence="16" id="KW-1185">Reference proteome</keyword>
<keyword evidence="7 13" id="KW-0812">Transmembrane</keyword>
<comment type="catalytic activity">
    <reaction evidence="1">
        <text>ATP + protein L-histidine = ADP + protein N-phospho-L-histidine.</text>
        <dbReference type="EC" id="2.7.13.3"/>
    </reaction>
</comment>
<dbReference type="Gene3D" id="1.10.287.130">
    <property type="match status" value="1"/>
</dbReference>
<evidence type="ECO:0000256" key="9">
    <source>
        <dbReference type="ARBA" id="ARBA00022777"/>
    </source>
</evidence>
<comment type="subcellular location">
    <subcellularLocation>
        <location evidence="2">Cell membrane</location>
        <topology evidence="2">Multi-pass membrane protein</topology>
    </subcellularLocation>
</comment>
<dbReference type="AlphaFoldDB" id="A0A1H3WHB4"/>
<dbReference type="InterPro" id="IPR029150">
    <property type="entry name" value="dCache_3"/>
</dbReference>
<sequence length="589" mass="67570">MKRKLKQIFSRLLKIKTLKTSIFIPFFLFAFVFISVSLISIYVLHKKVIQKEVSFEYENIDTMLKDKIQSEALSLGLYIDRLSVNDSLVRAFKMNDRDLFQKVSKSYFKTTEFDLKPDLLNFISNDGIVRFRSHRPNEYGQKVTQQFIYKKALSTGTSFFHIGSGVYSNVSLKVIVPVRDTTQKVVGYIVVGKDFYKILEQIAKQTHMDFLFFSKVNPLNLKLNKNKLENFGSFKKGKDNLFLEWSTLPKNTKISKDIIETKIKSNAITSIKLNGIDYLSKSLPLIDFDEAEFGNVFVLHDNSIHFDDLKKSTVNLILISVLMIMVLSLIFNRILNKVSKNLFDKNQKLILELKRRIIADKKLIENNNELKQLTLIASHDLRSPLTNLEGLLDLLQNGDDGPEFKSLLIENASSSVELMKNTIDSLTTIIRQKESFLQESITEQSIESVFKNVVLQLKHLIDEKQIVIKSDFSECPTFLIAHIHLKSILLNIVSNAIKYASENPEITSFIEITTKIDSETRSIIIKDNGIGFDSNFQKEKLFKPFKRFHHEKAGSGIGLYLTKLIIENYNGKIQIKSEIGKGTTVKIDF</sequence>
<dbReference type="PROSITE" id="PS50109">
    <property type="entry name" value="HIS_KIN"/>
    <property type="match status" value="1"/>
</dbReference>
<dbReference type="InterPro" id="IPR005467">
    <property type="entry name" value="His_kinase_dom"/>
</dbReference>
<dbReference type="InterPro" id="IPR029151">
    <property type="entry name" value="Sensor-like_sf"/>
</dbReference>
<keyword evidence="11 13" id="KW-1133">Transmembrane helix</keyword>
<dbReference type="Proteomes" id="UP000198951">
    <property type="component" value="Unassembled WGS sequence"/>
</dbReference>
<evidence type="ECO:0000256" key="5">
    <source>
        <dbReference type="ARBA" id="ARBA00022553"/>
    </source>
</evidence>
<evidence type="ECO:0000313" key="15">
    <source>
        <dbReference type="EMBL" id="SDZ86493.1"/>
    </source>
</evidence>
<dbReference type="InterPro" id="IPR003661">
    <property type="entry name" value="HisK_dim/P_dom"/>
</dbReference>
<keyword evidence="6" id="KW-0808">Transferase</keyword>
<dbReference type="SUPFAM" id="SSF47384">
    <property type="entry name" value="Homodimeric domain of signal transducing histidine kinase"/>
    <property type="match status" value="1"/>
</dbReference>
<dbReference type="InterPro" id="IPR050351">
    <property type="entry name" value="BphY/WalK/GraS-like"/>
</dbReference>
<dbReference type="GO" id="GO:0000156">
    <property type="term" value="F:phosphorelay response regulator activity"/>
    <property type="evidence" value="ECO:0007669"/>
    <property type="project" value="TreeGrafter"/>
</dbReference>
<evidence type="ECO:0000313" key="16">
    <source>
        <dbReference type="Proteomes" id="UP000198951"/>
    </source>
</evidence>
<dbReference type="EC" id="2.7.13.3" evidence="3"/>
<dbReference type="InterPro" id="IPR004358">
    <property type="entry name" value="Sig_transdc_His_kin-like_C"/>
</dbReference>
<evidence type="ECO:0000256" key="13">
    <source>
        <dbReference type="SAM" id="Phobius"/>
    </source>
</evidence>
<dbReference type="Gene3D" id="3.30.565.10">
    <property type="entry name" value="Histidine kinase-like ATPase, C-terminal domain"/>
    <property type="match status" value="1"/>
</dbReference>
<evidence type="ECO:0000256" key="10">
    <source>
        <dbReference type="ARBA" id="ARBA00022840"/>
    </source>
</evidence>
<evidence type="ECO:0000256" key="2">
    <source>
        <dbReference type="ARBA" id="ARBA00004651"/>
    </source>
</evidence>
<feature type="transmembrane region" description="Helical" evidence="13">
    <location>
        <begin position="316"/>
        <end position="335"/>
    </location>
</feature>
<dbReference type="CDD" id="cd00082">
    <property type="entry name" value="HisKA"/>
    <property type="match status" value="1"/>
</dbReference>
<dbReference type="SMART" id="SM00387">
    <property type="entry name" value="HATPase_c"/>
    <property type="match status" value="1"/>
</dbReference>
<dbReference type="PANTHER" id="PTHR42878:SF7">
    <property type="entry name" value="SENSOR HISTIDINE KINASE GLRK"/>
    <property type="match status" value="1"/>
</dbReference>
<keyword evidence="10" id="KW-0067">ATP-binding</keyword>
<dbReference type="SMART" id="SM00388">
    <property type="entry name" value="HisKA"/>
    <property type="match status" value="1"/>
</dbReference>
<dbReference type="GO" id="GO:0000155">
    <property type="term" value="F:phosphorelay sensor kinase activity"/>
    <property type="evidence" value="ECO:0007669"/>
    <property type="project" value="InterPro"/>
</dbReference>
<dbReference type="PRINTS" id="PR00344">
    <property type="entry name" value="BCTRLSENSOR"/>
</dbReference>
<dbReference type="SUPFAM" id="SSF55874">
    <property type="entry name" value="ATPase domain of HSP90 chaperone/DNA topoisomerase II/histidine kinase"/>
    <property type="match status" value="1"/>
</dbReference>
<dbReference type="Pfam" id="PF14827">
    <property type="entry name" value="dCache_3"/>
    <property type="match status" value="1"/>
</dbReference>
<feature type="transmembrane region" description="Helical" evidence="13">
    <location>
        <begin position="21"/>
        <end position="44"/>
    </location>
</feature>
<keyword evidence="8" id="KW-0547">Nucleotide-binding</keyword>
<evidence type="ECO:0000256" key="11">
    <source>
        <dbReference type="ARBA" id="ARBA00022989"/>
    </source>
</evidence>
<dbReference type="SUPFAM" id="SSF103190">
    <property type="entry name" value="Sensory domain-like"/>
    <property type="match status" value="1"/>
</dbReference>
<evidence type="ECO:0000256" key="12">
    <source>
        <dbReference type="ARBA" id="ARBA00023012"/>
    </source>
</evidence>
<dbReference type="InterPro" id="IPR003594">
    <property type="entry name" value="HATPase_dom"/>
</dbReference>
<evidence type="ECO:0000256" key="3">
    <source>
        <dbReference type="ARBA" id="ARBA00012438"/>
    </source>
</evidence>
<evidence type="ECO:0000256" key="8">
    <source>
        <dbReference type="ARBA" id="ARBA00022741"/>
    </source>
</evidence>
<evidence type="ECO:0000256" key="1">
    <source>
        <dbReference type="ARBA" id="ARBA00000085"/>
    </source>
</evidence>
<dbReference type="Gene3D" id="3.30.450.20">
    <property type="entry name" value="PAS domain"/>
    <property type="match status" value="1"/>
</dbReference>
<organism evidence="15 16">
    <name type="scientific">Flavobacterium gillisiae</name>
    <dbReference type="NCBI Taxonomy" id="150146"/>
    <lineage>
        <taxon>Bacteria</taxon>
        <taxon>Pseudomonadati</taxon>
        <taxon>Bacteroidota</taxon>
        <taxon>Flavobacteriia</taxon>
        <taxon>Flavobacteriales</taxon>
        <taxon>Flavobacteriaceae</taxon>
        <taxon>Flavobacterium</taxon>
    </lineage>
</organism>
<reference evidence="16" key="1">
    <citation type="submission" date="2016-10" db="EMBL/GenBank/DDBJ databases">
        <authorList>
            <person name="Varghese N."/>
            <person name="Submissions S."/>
        </authorList>
    </citation>
    <scope>NUCLEOTIDE SEQUENCE [LARGE SCALE GENOMIC DNA]</scope>
    <source>
        <strain evidence="16">DSM 22376</strain>
    </source>
</reference>
<keyword evidence="12" id="KW-0902">Two-component regulatory system</keyword>
<dbReference type="RefSeq" id="WP_091083019.1">
    <property type="nucleotide sequence ID" value="NZ_FNRD01000001.1"/>
</dbReference>
<name>A0A1H3WHB4_9FLAO</name>
<gene>
    <name evidence="15" type="ORF">SAMN05443667_10171</name>
</gene>
<keyword evidence="5" id="KW-0597">Phosphoprotein</keyword>
<protein>
    <recommendedName>
        <fullName evidence="3">histidine kinase</fullName>
        <ecNumber evidence="3">2.7.13.3</ecNumber>
    </recommendedName>
</protein>
<evidence type="ECO:0000256" key="7">
    <source>
        <dbReference type="ARBA" id="ARBA00022692"/>
    </source>
</evidence>
<dbReference type="GO" id="GO:0007234">
    <property type="term" value="P:osmosensory signaling via phosphorelay pathway"/>
    <property type="evidence" value="ECO:0007669"/>
    <property type="project" value="TreeGrafter"/>
</dbReference>
<keyword evidence="13" id="KW-0472">Membrane</keyword>
<dbReference type="PANTHER" id="PTHR42878">
    <property type="entry name" value="TWO-COMPONENT HISTIDINE KINASE"/>
    <property type="match status" value="1"/>
</dbReference>
<feature type="domain" description="Histidine kinase" evidence="14">
    <location>
        <begin position="376"/>
        <end position="589"/>
    </location>
</feature>
<keyword evidence="4" id="KW-1003">Cell membrane</keyword>
<dbReference type="EMBL" id="FNRD01000001">
    <property type="protein sequence ID" value="SDZ86493.1"/>
    <property type="molecule type" value="Genomic_DNA"/>
</dbReference>
<dbReference type="InterPro" id="IPR036890">
    <property type="entry name" value="HATPase_C_sf"/>
</dbReference>
<evidence type="ECO:0000256" key="4">
    <source>
        <dbReference type="ARBA" id="ARBA00022475"/>
    </source>
</evidence>
<proteinExistence type="predicted"/>
<dbReference type="Pfam" id="PF00512">
    <property type="entry name" value="HisKA"/>
    <property type="match status" value="1"/>
</dbReference>
<keyword evidence="9 15" id="KW-0418">Kinase</keyword>
<dbReference type="OrthoDB" id="9781208at2"/>
<dbReference type="InterPro" id="IPR036097">
    <property type="entry name" value="HisK_dim/P_sf"/>
</dbReference>
<accession>A0A1H3WHB4</accession>
<dbReference type="GO" id="GO:0005524">
    <property type="term" value="F:ATP binding"/>
    <property type="evidence" value="ECO:0007669"/>
    <property type="project" value="UniProtKB-KW"/>
</dbReference>
<dbReference type="Pfam" id="PF02518">
    <property type="entry name" value="HATPase_c"/>
    <property type="match status" value="1"/>
</dbReference>
<dbReference type="GO" id="GO:0030295">
    <property type="term" value="F:protein kinase activator activity"/>
    <property type="evidence" value="ECO:0007669"/>
    <property type="project" value="TreeGrafter"/>
</dbReference>
<evidence type="ECO:0000256" key="6">
    <source>
        <dbReference type="ARBA" id="ARBA00022679"/>
    </source>
</evidence>
<evidence type="ECO:0000259" key="14">
    <source>
        <dbReference type="PROSITE" id="PS50109"/>
    </source>
</evidence>